<accession>A0AAV1ZS12</accession>
<dbReference type="AlphaFoldDB" id="A0AAV1ZS12"/>
<dbReference type="Proteomes" id="UP001497382">
    <property type="component" value="Unassembled WGS sequence"/>
</dbReference>
<name>A0AAV1ZS12_9ARAC</name>
<dbReference type="Gene3D" id="1.10.20.10">
    <property type="entry name" value="Histone, subunit A"/>
    <property type="match status" value="1"/>
</dbReference>
<protein>
    <recommendedName>
        <fullName evidence="3">Chromatin accessibility complex protein 1</fullName>
    </recommendedName>
</protein>
<dbReference type="EMBL" id="CAXIEN010000078">
    <property type="protein sequence ID" value="CAL1274648.1"/>
    <property type="molecule type" value="Genomic_DNA"/>
</dbReference>
<sequence>MVIKSYAQVSNIANEACFVMAKAAEGFVALLLRQALKASDNKMQVDYPDLANVVSNNDSMEFLRDFIPPKINSGEYLEILKRAEEHERMIALEDEL</sequence>
<evidence type="ECO:0000313" key="2">
    <source>
        <dbReference type="Proteomes" id="UP001497382"/>
    </source>
</evidence>
<evidence type="ECO:0000313" key="1">
    <source>
        <dbReference type="EMBL" id="CAL1274648.1"/>
    </source>
</evidence>
<dbReference type="InterPro" id="IPR009072">
    <property type="entry name" value="Histone-fold"/>
</dbReference>
<evidence type="ECO:0008006" key="3">
    <source>
        <dbReference type="Google" id="ProtNLM"/>
    </source>
</evidence>
<organism evidence="1 2">
    <name type="scientific">Larinioides sclopetarius</name>
    <dbReference type="NCBI Taxonomy" id="280406"/>
    <lineage>
        <taxon>Eukaryota</taxon>
        <taxon>Metazoa</taxon>
        <taxon>Ecdysozoa</taxon>
        <taxon>Arthropoda</taxon>
        <taxon>Chelicerata</taxon>
        <taxon>Arachnida</taxon>
        <taxon>Araneae</taxon>
        <taxon>Araneomorphae</taxon>
        <taxon>Entelegynae</taxon>
        <taxon>Araneoidea</taxon>
        <taxon>Araneidae</taxon>
        <taxon>Larinioides</taxon>
    </lineage>
</organism>
<dbReference type="GO" id="GO:0046982">
    <property type="term" value="F:protein heterodimerization activity"/>
    <property type="evidence" value="ECO:0007669"/>
    <property type="project" value="InterPro"/>
</dbReference>
<reference evidence="1 2" key="1">
    <citation type="submission" date="2024-04" db="EMBL/GenBank/DDBJ databases">
        <authorList>
            <person name="Rising A."/>
            <person name="Reimegard J."/>
            <person name="Sonavane S."/>
            <person name="Akerstrom W."/>
            <person name="Nylinder S."/>
            <person name="Hedman E."/>
            <person name="Kallberg Y."/>
        </authorList>
    </citation>
    <scope>NUCLEOTIDE SEQUENCE [LARGE SCALE GENOMIC DNA]</scope>
</reference>
<comment type="caution">
    <text evidence="1">The sequence shown here is derived from an EMBL/GenBank/DDBJ whole genome shotgun (WGS) entry which is preliminary data.</text>
</comment>
<keyword evidence="2" id="KW-1185">Reference proteome</keyword>
<gene>
    <name evidence="1" type="ORF">LARSCL_LOCUS7585</name>
</gene>
<proteinExistence type="predicted"/>
<dbReference type="SUPFAM" id="SSF47113">
    <property type="entry name" value="Histone-fold"/>
    <property type="match status" value="1"/>
</dbReference>